<dbReference type="OrthoDB" id="6033383at2"/>
<comment type="caution">
    <text evidence="2">The sequence shown here is derived from an EMBL/GenBank/DDBJ whole genome shotgun (WGS) entry which is preliminary data.</text>
</comment>
<feature type="region of interest" description="Disordered" evidence="1">
    <location>
        <begin position="25"/>
        <end position="106"/>
    </location>
</feature>
<reference evidence="2 3" key="1">
    <citation type="submission" date="2019-04" db="EMBL/GenBank/DDBJ databases">
        <title>Microbes associate with the intestines of laboratory mice.</title>
        <authorList>
            <person name="Navarre W."/>
            <person name="Wong E."/>
            <person name="Huang K."/>
            <person name="Tropini C."/>
            <person name="Ng K."/>
            <person name="Yu B."/>
        </authorList>
    </citation>
    <scope>NUCLEOTIDE SEQUENCE [LARGE SCALE GENOMIC DNA]</scope>
    <source>
        <strain evidence="2 3">NM62_B4-13</strain>
    </source>
</reference>
<dbReference type="AlphaFoldDB" id="A0A4S2D0Y7"/>
<evidence type="ECO:0000313" key="2">
    <source>
        <dbReference type="EMBL" id="TGY34625.1"/>
    </source>
</evidence>
<dbReference type="EMBL" id="SRYW01000006">
    <property type="protein sequence ID" value="TGY34625.1"/>
    <property type="molecule type" value="Genomic_DNA"/>
</dbReference>
<evidence type="ECO:0000256" key="1">
    <source>
        <dbReference type="SAM" id="MobiDB-lite"/>
    </source>
</evidence>
<proteinExistence type="predicted"/>
<protein>
    <submittedName>
        <fullName evidence="2">Uncharacterized protein</fullName>
    </submittedName>
</protein>
<organism evidence="2 3">
    <name type="scientific">Stenotrophomonas maltophilia</name>
    <name type="common">Pseudomonas maltophilia</name>
    <name type="synonym">Xanthomonas maltophilia</name>
    <dbReference type="NCBI Taxonomy" id="40324"/>
    <lineage>
        <taxon>Bacteria</taxon>
        <taxon>Pseudomonadati</taxon>
        <taxon>Pseudomonadota</taxon>
        <taxon>Gammaproteobacteria</taxon>
        <taxon>Lysobacterales</taxon>
        <taxon>Lysobacteraceae</taxon>
        <taxon>Stenotrophomonas</taxon>
        <taxon>Stenotrophomonas maltophilia group</taxon>
    </lineage>
</organism>
<dbReference type="Proteomes" id="UP000306631">
    <property type="component" value="Unassembled WGS sequence"/>
</dbReference>
<gene>
    <name evidence="2" type="ORF">E5352_09300</name>
</gene>
<accession>A0A4S2D0Y7</accession>
<evidence type="ECO:0000313" key="3">
    <source>
        <dbReference type="Proteomes" id="UP000306631"/>
    </source>
</evidence>
<sequence>MTMMRPSWLPANDSRLRWMPSWPRPAPTWPRSGGNGTTPVRPNAGAAAWQPGAGHGPGRVGLRGRNSRDGGGSGRAYVQDRPRDQGMDAAAAHRRSQWTGPQDRRDAGCRWQGDGGGQKIADFGDGRVNSTIGWQWKNAKNGKKSRIGELDEAAANLPVGERSKTKMNGGLERCK</sequence>
<name>A0A4S2D0Y7_STEMA</name>